<dbReference type="PANTHER" id="PTHR32092">
    <property type="entry name" value="6-PHOSPHO-BETA-GLUCOSIDASE-RELATED"/>
    <property type="match status" value="1"/>
</dbReference>
<protein>
    <submittedName>
        <fullName evidence="8">Maltose-6'-phosphate glucosidase</fullName>
        <ecNumber evidence="8">3.2.1.122</ecNumber>
    </submittedName>
</protein>
<keyword evidence="3 8" id="KW-0378">Hydrolase</keyword>
<name>A0A0B8QI48_9VIBR</name>
<comment type="caution">
    <text evidence="8">The sequence shown here is derived from an EMBL/GenBank/DDBJ whole genome shotgun (WGS) entry which is preliminary data.</text>
</comment>
<dbReference type="AlphaFoldDB" id="A0A0B8QI48"/>
<dbReference type="STRING" id="1481914.JCM19241_1201"/>
<evidence type="ECO:0000313" key="9">
    <source>
        <dbReference type="Proteomes" id="UP000031666"/>
    </source>
</evidence>
<comment type="cofactor">
    <cofactor evidence="1">
        <name>NAD(+)</name>
        <dbReference type="ChEBI" id="CHEBI:57540"/>
    </cofactor>
</comment>
<dbReference type="GO" id="GO:0050081">
    <property type="term" value="F:maltose-6'-phosphate glucosidase activity"/>
    <property type="evidence" value="ECO:0007669"/>
    <property type="project" value="UniProtKB-EC"/>
</dbReference>
<evidence type="ECO:0000256" key="5">
    <source>
        <dbReference type="ARBA" id="ARBA00023211"/>
    </source>
</evidence>
<evidence type="ECO:0000259" key="7">
    <source>
        <dbReference type="Pfam" id="PF11975"/>
    </source>
</evidence>
<dbReference type="EC" id="3.2.1.122" evidence="8"/>
<evidence type="ECO:0000313" key="8">
    <source>
        <dbReference type="EMBL" id="GAM74858.1"/>
    </source>
</evidence>
<dbReference type="InterPro" id="IPR015955">
    <property type="entry name" value="Lactate_DH/Glyco_Ohase_4_C"/>
</dbReference>
<dbReference type="Proteomes" id="UP000031666">
    <property type="component" value="Unassembled WGS sequence"/>
</dbReference>
<gene>
    <name evidence="8" type="ORF">JCM19241_1201</name>
</gene>
<evidence type="ECO:0000256" key="1">
    <source>
        <dbReference type="ARBA" id="ARBA00001911"/>
    </source>
</evidence>
<dbReference type="GO" id="GO:0046872">
    <property type="term" value="F:metal ion binding"/>
    <property type="evidence" value="ECO:0007669"/>
    <property type="project" value="UniProtKB-KW"/>
</dbReference>
<reference evidence="8 9" key="2">
    <citation type="submission" date="2015-01" db="EMBL/GenBank/DDBJ databases">
        <authorList>
            <consortium name="NBRP consortium"/>
            <person name="Sawabe T."/>
            <person name="Meirelles P."/>
            <person name="Feng G."/>
            <person name="Sayaka M."/>
            <person name="Hattori M."/>
            <person name="Ohkuma M."/>
        </authorList>
    </citation>
    <scope>NUCLEOTIDE SEQUENCE [LARGE SCALE GENOMIC DNA]</scope>
    <source>
        <strain evidence="9">JCM 19241</strain>
    </source>
</reference>
<sequence>MVEVPALLGRDKVYPIQVGEVPHFYQGMLQQQLMSEKCLVDAAIEGSYDKALQAFTLSKTIPSAKVAKSILDEMIEANKDYWPELK</sequence>
<evidence type="ECO:0000256" key="4">
    <source>
        <dbReference type="ARBA" id="ARBA00023027"/>
    </source>
</evidence>
<dbReference type="InterPro" id="IPR022616">
    <property type="entry name" value="Glyco_hydro_4_C"/>
</dbReference>
<keyword evidence="5" id="KW-0464">Manganese</keyword>
<accession>A0A0B8QI48</accession>
<dbReference type="GO" id="GO:0016616">
    <property type="term" value="F:oxidoreductase activity, acting on the CH-OH group of donors, NAD or NADP as acceptor"/>
    <property type="evidence" value="ECO:0007669"/>
    <property type="project" value="InterPro"/>
</dbReference>
<dbReference type="InterPro" id="IPR001088">
    <property type="entry name" value="Glyco_hydro_4"/>
</dbReference>
<dbReference type="Pfam" id="PF11975">
    <property type="entry name" value="Glyco_hydro_4C"/>
    <property type="match status" value="1"/>
</dbReference>
<dbReference type="EMBL" id="BBSC01000003">
    <property type="protein sequence ID" value="GAM74858.1"/>
    <property type="molecule type" value="Genomic_DNA"/>
</dbReference>
<proteinExistence type="predicted"/>
<keyword evidence="6 8" id="KW-0326">Glycosidase</keyword>
<evidence type="ECO:0000256" key="6">
    <source>
        <dbReference type="ARBA" id="ARBA00023295"/>
    </source>
</evidence>
<keyword evidence="4" id="KW-0520">NAD</keyword>
<evidence type="ECO:0000256" key="3">
    <source>
        <dbReference type="ARBA" id="ARBA00022801"/>
    </source>
</evidence>
<dbReference type="SUPFAM" id="SSF56327">
    <property type="entry name" value="LDH C-terminal domain-like"/>
    <property type="match status" value="1"/>
</dbReference>
<evidence type="ECO:0000256" key="2">
    <source>
        <dbReference type="ARBA" id="ARBA00022723"/>
    </source>
</evidence>
<organism evidence="8 9">
    <name type="scientific">Vibrio ishigakensis</name>
    <dbReference type="NCBI Taxonomy" id="1481914"/>
    <lineage>
        <taxon>Bacteria</taxon>
        <taxon>Pseudomonadati</taxon>
        <taxon>Pseudomonadota</taxon>
        <taxon>Gammaproteobacteria</taxon>
        <taxon>Vibrionales</taxon>
        <taxon>Vibrionaceae</taxon>
        <taxon>Vibrio</taxon>
    </lineage>
</organism>
<feature type="domain" description="Glycosyl hydrolase family 4 C-terminal" evidence="7">
    <location>
        <begin position="1"/>
        <end position="60"/>
    </location>
</feature>
<dbReference type="PANTHER" id="PTHR32092:SF14">
    <property type="entry name" value="MALTOSE-6'-PHOSPHATE GLUCOSIDASE"/>
    <property type="match status" value="1"/>
</dbReference>
<keyword evidence="2" id="KW-0479">Metal-binding</keyword>
<dbReference type="GO" id="GO:0005975">
    <property type="term" value="P:carbohydrate metabolic process"/>
    <property type="evidence" value="ECO:0007669"/>
    <property type="project" value="InterPro"/>
</dbReference>
<dbReference type="Gene3D" id="3.90.110.10">
    <property type="entry name" value="Lactate dehydrogenase/glycoside hydrolase, family 4, C-terminal"/>
    <property type="match status" value="1"/>
</dbReference>
<reference evidence="8 9" key="1">
    <citation type="submission" date="2015-01" db="EMBL/GenBank/DDBJ databases">
        <title>Vibrio sp. C94 JCM 19241 whole genome shotgun sequence.</title>
        <authorList>
            <person name="Sawabe T."/>
            <person name="Meirelles P."/>
            <person name="Feng G."/>
            <person name="Sayaka M."/>
            <person name="Hattori M."/>
            <person name="Ohkuma M."/>
        </authorList>
    </citation>
    <scope>NUCLEOTIDE SEQUENCE [LARGE SCALE GENOMIC DNA]</scope>
    <source>
        <strain evidence="9">JCM 19241</strain>
    </source>
</reference>